<evidence type="ECO:0000313" key="1">
    <source>
        <dbReference type="Proteomes" id="UP000887569"/>
    </source>
</evidence>
<dbReference type="AlphaFoldDB" id="A0A915C427"/>
<dbReference type="Proteomes" id="UP000887569">
    <property type="component" value="Unplaced"/>
</dbReference>
<evidence type="ECO:0000313" key="2">
    <source>
        <dbReference type="WBParaSite" id="PgR080_g049_t01"/>
    </source>
</evidence>
<name>A0A915C427_PARUN</name>
<accession>A0A915C427</accession>
<organism evidence="1 2">
    <name type="scientific">Parascaris univalens</name>
    <name type="common">Nematode worm</name>
    <dbReference type="NCBI Taxonomy" id="6257"/>
    <lineage>
        <taxon>Eukaryota</taxon>
        <taxon>Metazoa</taxon>
        <taxon>Ecdysozoa</taxon>
        <taxon>Nematoda</taxon>
        <taxon>Chromadorea</taxon>
        <taxon>Rhabditida</taxon>
        <taxon>Spirurina</taxon>
        <taxon>Ascaridomorpha</taxon>
        <taxon>Ascaridoidea</taxon>
        <taxon>Ascarididae</taxon>
        <taxon>Parascaris</taxon>
    </lineage>
</organism>
<dbReference type="WBParaSite" id="PgR080_g049_t01">
    <property type="protein sequence ID" value="PgR080_g049_t01"/>
    <property type="gene ID" value="PgR080_g049"/>
</dbReference>
<proteinExistence type="predicted"/>
<reference evidence="2" key="1">
    <citation type="submission" date="2022-11" db="UniProtKB">
        <authorList>
            <consortium name="WormBaseParasite"/>
        </authorList>
    </citation>
    <scope>IDENTIFICATION</scope>
</reference>
<sequence>SVVFCRIGKCGVSSMIGALRFRPSIFSFVDHIPPTFDVLLLARSDPCSFGALFLFVEHIYMCAERRPPNASRRNERITLHRIGMLSSRRFLFSSQFISVPFTSPRKHFIVIPFR</sequence>
<keyword evidence="1" id="KW-1185">Reference proteome</keyword>
<protein>
    <submittedName>
        <fullName evidence="2">Uncharacterized protein</fullName>
    </submittedName>
</protein>